<accession>A0A158CM49</accession>
<protein>
    <submittedName>
        <fullName evidence="1">Uncharacterized protein</fullName>
    </submittedName>
</protein>
<evidence type="ECO:0000313" key="1">
    <source>
        <dbReference type="EMBL" id="SAK83371.1"/>
    </source>
</evidence>
<comment type="caution">
    <text evidence="1">The sequence shown here is derived from an EMBL/GenBank/DDBJ whole genome shotgun (WGS) entry which is preliminary data.</text>
</comment>
<dbReference type="OrthoDB" id="9114171at2"/>
<evidence type="ECO:0000313" key="2">
    <source>
        <dbReference type="Proteomes" id="UP000054870"/>
    </source>
</evidence>
<dbReference type="AlphaFoldDB" id="A0A158CM49"/>
<keyword evidence="2" id="KW-1185">Reference proteome</keyword>
<sequence length="94" mass="9963">MPVLHEWHTRTASLHGELADAEPSFDNLRTAILGISQHIGRAQAEAILARFGAKAITAKPNVPGLDETQYPQAFALCLEVLAGRVDATSSAVAS</sequence>
<dbReference type="RefSeq" id="WP_061127107.1">
    <property type="nucleotide sequence ID" value="NZ_FCOF02000034.1"/>
</dbReference>
<reference evidence="1" key="1">
    <citation type="submission" date="2016-01" db="EMBL/GenBank/DDBJ databases">
        <authorList>
            <person name="Peeters C."/>
        </authorList>
    </citation>
    <scope>NUCLEOTIDE SEQUENCE [LARGE SCALE GENOMIC DNA]</scope>
    <source>
        <strain evidence="1">LMG 29318</strain>
    </source>
</reference>
<gene>
    <name evidence="1" type="ORF">AWB75_05398</name>
</gene>
<name>A0A158CM49_9BURK</name>
<organism evidence="1 2">
    <name type="scientific">Caballeronia catudaia</name>
    <dbReference type="NCBI Taxonomy" id="1777136"/>
    <lineage>
        <taxon>Bacteria</taxon>
        <taxon>Pseudomonadati</taxon>
        <taxon>Pseudomonadota</taxon>
        <taxon>Betaproteobacteria</taxon>
        <taxon>Burkholderiales</taxon>
        <taxon>Burkholderiaceae</taxon>
        <taxon>Caballeronia</taxon>
    </lineage>
</organism>
<proteinExistence type="predicted"/>
<dbReference type="Proteomes" id="UP000054870">
    <property type="component" value="Unassembled WGS sequence"/>
</dbReference>
<dbReference type="EMBL" id="FCOF02000034">
    <property type="protein sequence ID" value="SAK83371.1"/>
    <property type="molecule type" value="Genomic_DNA"/>
</dbReference>